<evidence type="ECO:0000313" key="2">
    <source>
        <dbReference type="EMBL" id="EEP77851.1"/>
    </source>
</evidence>
<dbReference type="eggNOG" id="ENOG502SI0S">
    <property type="taxonomic scope" value="Eukaryota"/>
</dbReference>
<accession>C4JHC7</accession>
<dbReference type="AlphaFoldDB" id="C4JHC7"/>
<dbReference type="Proteomes" id="UP000002058">
    <property type="component" value="Unassembled WGS sequence"/>
</dbReference>
<dbReference type="EMBL" id="CH476615">
    <property type="protein sequence ID" value="EEP77851.1"/>
    <property type="molecule type" value="Genomic_DNA"/>
</dbReference>
<dbReference type="OMA" id="WIARIPY"/>
<dbReference type="InterPro" id="IPR011009">
    <property type="entry name" value="Kinase-like_dom_sf"/>
</dbReference>
<dbReference type="Pfam" id="PF01636">
    <property type="entry name" value="APH"/>
    <property type="match status" value="1"/>
</dbReference>
<dbReference type="PANTHER" id="PTHR21310">
    <property type="entry name" value="AMINOGLYCOSIDE PHOSPHOTRANSFERASE-RELATED-RELATED"/>
    <property type="match status" value="1"/>
</dbReference>
<dbReference type="Gene3D" id="3.90.1200.10">
    <property type="match status" value="1"/>
</dbReference>
<dbReference type="VEuPathDB" id="FungiDB:UREG_02700"/>
<dbReference type="PANTHER" id="PTHR21310:SF15">
    <property type="entry name" value="AMINOGLYCOSIDE PHOSPHOTRANSFERASE DOMAIN-CONTAINING PROTEIN"/>
    <property type="match status" value="1"/>
</dbReference>
<proteinExistence type="predicted"/>
<dbReference type="InParanoid" id="C4JHC7"/>
<dbReference type="STRING" id="336963.C4JHC7"/>
<protein>
    <recommendedName>
        <fullName evidence="1">Aminoglycoside phosphotransferase domain-containing protein</fullName>
    </recommendedName>
</protein>
<dbReference type="InterPro" id="IPR051678">
    <property type="entry name" value="AGP_Transferase"/>
</dbReference>
<dbReference type="HOGENOM" id="CLU_053876_2_0_1"/>
<organism evidence="2 3">
    <name type="scientific">Uncinocarpus reesii (strain UAMH 1704)</name>
    <dbReference type="NCBI Taxonomy" id="336963"/>
    <lineage>
        <taxon>Eukaryota</taxon>
        <taxon>Fungi</taxon>
        <taxon>Dikarya</taxon>
        <taxon>Ascomycota</taxon>
        <taxon>Pezizomycotina</taxon>
        <taxon>Eurotiomycetes</taxon>
        <taxon>Eurotiomycetidae</taxon>
        <taxon>Onygenales</taxon>
        <taxon>Onygenaceae</taxon>
        <taxon>Uncinocarpus</taxon>
    </lineage>
</organism>
<evidence type="ECO:0000313" key="3">
    <source>
        <dbReference type="Proteomes" id="UP000002058"/>
    </source>
</evidence>
<dbReference type="RefSeq" id="XP_002543184.1">
    <property type="nucleotide sequence ID" value="XM_002543138.1"/>
</dbReference>
<dbReference type="SUPFAM" id="SSF56112">
    <property type="entry name" value="Protein kinase-like (PK-like)"/>
    <property type="match status" value="1"/>
</dbReference>
<dbReference type="GeneID" id="8437485"/>
<reference evidence="2" key="2">
    <citation type="submission" date="2005-08" db="EMBL/GenBank/DDBJ databases">
        <authorList>
            <person name="Ohara O."/>
            <person name="Nagase T."/>
            <person name="Kikuno R."/>
            <person name="Ishikawa K."/>
            <person name="Suyama M."/>
        </authorList>
    </citation>
    <scope>NUCLEOTIDE SEQUENCE</scope>
    <source>
        <strain evidence="2">1704</strain>
    </source>
</reference>
<sequence length="424" mass="48802">MSRPSENWPGFTDLIPESDKYQRIQHILSSAKFEHLKRSAVDLRRRCQPQPNMPLDVDCGINLTQFATGFNNLVLELAFSDSVYWIARIPYQIIDDKTKTLLLSEIATMNIIRQRTNIPIPRIFGFEISTNPESFGYPYILMEYLGGRQLDNVLALSVPQPYHAKVAKQLANVLVELQNLTFDRIGRLWAGETADQSIEIIPMEWHHTPGPLGTSFEYFYNQRQKENREIMALHPNSPDRLTACWMLKTALAHSIIEERARGPFPLCHLDLHYGNLLFDDEFNLVAVIDWSHAQAAPIEQLSVTPEVNVFTSLSEEENRPIVEFKELVVGFMKEMENRHGKYGAKKEERSILDLGQQQGSMEQCLNFSRLSTYMASKSAELMYRQYMASINGSLWDGRRIAKVIYGEHVTWEQLRQVYGCMPLP</sequence>
<dbReference type="OrthoDB" id="10003767at2759"/>
<evidence type="ECO:0000259" key="1">
    <source>
        <dbReference type="Pfam" id="PF01636"/>
    </source>
</evidence>
<keyword evidence="3" id="KW-1185">Reference proteome</keyword>
<feature type="domain" description="Aminoglycoside phosphotransferase" evidence="1">
    <location>
        <begin position="64"/>
        <end position="298"/>
    </location>
</feature>
<name>C4JHC7_UNCRE</name>
<reference evidence="2" key="3">
    <citation type="submission" date="2005-09" db="EMBL/GenBank/DDBJ databases">
        <title>Annotation of the Uncinocarpus reesii strain 1704 genome.</title>
        <authorList>
            <consortium name="The Broad Institute Genome Sequencing Platform"/>
            <person name="Birren B."/>
            <person name="Lander E."/>
            <person name="Galagan J."/>
            <person name="Nusbaum C."/>
            <person name="Devon K."/>
            <person name="Ma L.-J."/>
            <person name="Henn M."/>
            <person name="Jaffe D."/>
            <person name="Butler J."/>
            <person name="Alvarez P."/>
            <person name="Gnerre S."/>
            <person name="Grabherr M."/>
            <person name="Kleber M."/>
            <person name="Mauceli E."/>
            <person name="Brockman W."/>
            <person name="Rounsley S."/>
            <person name="Young S."/>
            <person name="LaButti K."/>
            <person name="Pushparaj V."/>
            <person name="DeCaprio D."/>
            <person name="Crawford M."/>
            <person name="Koehrsen M."/>
            <person name="Engels R."/>
            <person name="Montgomery P."/>
            <person name="Pearson M."/>
            <person name="Howarth C."/>
            <person name="Larson L."/>
            <person name="Luoma S."/>
            <person name="White J."/>
            <person name="O'Leary S."/>
            <person name="Kodira C."/>
            <person name="Zeng Q."/>
            <person name="Yandava C."/>
            <person name="Alvarado L."/>
            <person name="Taylor J."/>
            <person name="Johannesson H."/>
        </authorList>
    </citation>
    <scope>NUCLEOTIDE SEQUENCE</scope>
    <source>
        <strain evidence="2">1704</strain>
    </source>
</reference>
<reference evidence="2" key="1">
    <citation type="submission" date="2005-04" db="EMBL/GenBank/DDBJ databases">
        <authorList>
            <person name="Dennison P.M.J."/>
        </authorList>
    </citation>
    <scope>NUCLEOTIDE SEQUENCE</scope>
    <source>
        <strain evidence="2">1704</strain>
    </source>
</reference>
<dbReference type="KEGG" id="ure:UREG_02700"/>
<gene>
    <name evidence="2" type="ORF">UREG_02700</name>
</gene>
<dbReference type="InterPro" id="IPR002575">
    <property type="entry name" value="Aminoglycoside_PTrfase"/>
</dbReference>